<feature type="region of interest" description="Disordered" evidence="1">
    <location>
        <begin position="20"/>
        <end position="43"/>
    </location>
</feature>
<sequence>MVVARTGRRPWRIGKVGGEVEQVDESALSRSGGDPSADGTGDAAVDQALATLGGLDELPLREHVAAFDAVHGSLQDRLADAEG</sequence>
<dbReference type="AlphaFoldDB" id="A0A512PH36"/>
<dbReference type="EMBL" id="BKAL01000014">
    <property type="protein sequence ID" value="GEP70510.1"/>
    <property type="molecule type" value="Genomic_DNA"/>
</dbReference>
<dbReference type="Proteomes" id="UP000321798">
    <property type="component" value="Unassembled WGS sequence"/>
</dbReference>
<evidence type="ECO:0000256" key="1">
    <source>
        <dbReference type="SAM" id="MobiDB-lite"/>
    </source>
</evidence>
<gene>
    <name evidence="2" type="ORF">CSO01_32250</name>
</gene>
<protein>
    <submittedName>
        <fullName evidence="2">Uncharacterized protein</fullName>
    </submittedName>
</protein>
<organism evidence="2 3">
    <name type="scientific">Cellulomonas soli</name>
    <dbReference type="NCBI Taxonomy" id="931535"/>
    <lineage>
        <taxon>Bacteria</taxon>
        <taxon>Bacillati</taxon>
        <taxon>Actinomycetota</taxon>
        <taxon>Actinomycetes</taxon>
        <taxon>Micrococcales</taxon>
        <taxon>Cellulomonadaceae</taxon>
        <taxon>Cellulomonas</taxon>
    </lineage>
</organism>
<evidence type="ECO:0000313" key="3">
    <source>
        <dbReference type="Proteomes" id="UP000321798"/>
    </source>
</evidence>
<name>A0A512PH36_9CELL</name>
<reference evidence="2 3" key="1">
    <citation type="submission" date="2019-07" db="EMBL/GenBank/DDBJ databases">
        <title>Whole genome shotgun sequence of Cellulomonas soli NBRC 109434.</title>
        <authorList>
            <person name="Hosoyama A."/>
            <person name="Uohara A."/>
            <person name="Ohji S."/>
            <person name="Ichikawa N."/>
        </authorList>
    </citation>
    <scope>NUCLEOTIDE SEQUENCE [LARGE SCALE GENOMIC DNA]</scope>
    <source>
        <strain evidence="2 3">NBRC 109434</strain>
    </source>
</reference>
<keyword evidence="3" id="KW-1185">Reference proteome</keyword>
<accession>A0A512PH36</accession>
<evidence type="ECO:0000313" key="2">
    <source>
        <dbReference type="EMBL" id="GEP70510.1"/>
    </source>
</evidence>
<comment type="caution">
    <text evidence="2">The sequence shown here is derived from an EMBL/GenBank/DDBJ whole genome shotgun (WGS) entry which is preliminary data.</text>
</comment>
<proteinExistence type="predicted"/>